<organism evidence="2 3">
    <name type="scientific">Pseudorhodoferax soli</name>
    <dbReference type="NCBI Taxonomy" id="545864"/>
    <lineage>
        <taxon>Bacteria</taxon>
        <taxon>Pseudomonadati</taxon>
        <taxon>Pseudomonadota</taxon>
        <taxon>Betaproteobacteria</taxon>
        <taxon>Burkholderiales</taxon>
        <taxon>Comamonadaceae</taxon>
    </lineage>
</organism>
<feature type="compositionally biased region" description="Basic and acidic residues" evidence="1">
    <location>
        <begin position="197"/>
        <end position="206"/>
    </location>
</feature>
<evidence type="ECO:0000256" key="1">
    <source>
        <dbReference type="SAM" id="MobiDB-lite"/>
    </source>
</evidence>
<sequence length="247" mass="26957">MTETKIVKTDRGAVNARILSKEGQADYRRVEVASIKIRTHFTSAEAKRMFMRMFSTLQLNAHFITVIARSRADHRDVEAVEATLRSEIEATKKMLNDAIDAAEKLFKAHGIDTAATYDTQPLEVEIGILSSNGRRYLEVIGQLDQLMPLLQTLEIYELISTEDLDKQRAALKRQIKGVATSARRLATGLRRRMAAAESREPPHADAEEGALGQADVPEPEVGALVPGDAASGGEAAAPAQDVPSLPV</sequence>
<feature type="compositionally biased region" description="Low complexity" evidence="1">
    <location>
        <begin position="227"/>
        <end position="239"/>
    </location>
</feature>
<protein>
    <submittedName>
        <fullName evidence="2">Uncharacterized protein DUF1845</fullName>
    </submittedName>
</protein>
<reference evidence="2 3" key="1">
    <citation type="submission" date="2018-07" db="EMBL/GenBank/DDBJ databases">
        <title>Genomic Encyclopedia of Type Strains, Phase IV (KMG-IV): sequencing the most valuable type-strain genomes for metagenomic binning, comparative biology and taxonomic classification.</title>
        <authorList>
            <person name="Goeker M."/>
        </authorList>
    </citation>
    <scope>NUCLEOTIDE SEQUENCE [LARGE SCALE GENOMIC DNA]</scope>
    <source>
        <strain evidence="2 3">DSM 21634</strain>
    </source>
</reference>
<dbReference type="Proteomes" id="UP000252884">
    <property type="component" value="Unassembled WGS sequence"/>
</dbReference>
<gene>
    <name evidence="2" type="ORF">DES41_11348</name>
</gene>
<dbReference type="EMBL" id="QPJK01000013">
    <property type="protein sequence ID" value="RCW65124.1"/>
    <property type="molecule type" value="Genomic_DNA"/>
</dbReference>
<evidence type="ECO:0000313" key="3">
    <source>
        <dbReference type="Proteomes" id="UP000252884"/>
    </source>
</evidence>
<feature type="region of interest" description="Disordered" evidence="1">
    <location>
        <begin position="190"/>
        <end position="247"/>
    </location>
</feature>
<dbReference type="AlphaFoldDB" id="A0A368XGI4"/>
<accession>A0A368XGI4</accession>
<name>A0A368XGI4_9BURK</name>
<evidence type="ECO:0000313" key="2">
    <source>
        <dbReference type="EMBL" id="RCW65124.1"/>
    </source>
</evidence>
<comment type="caution">
    <text evidence="2">The sequence shown here is derived from an EMBL/GenBank/DDBJ whole genome shotgun (WGS) entry which is preliminary data.</text>
</comment>
<keyword evidence="3" id="KW-1185">Reference proteome</keyword>
<proteinExistence type="predicted"/>
<dbReference type="RefSeq" id="WP_114471924.1">
    <property type="nucleotide sequence ID" value="NZ_QPJK01000013.1"/>
</dbReference>
<dbReference type="OrthoDB" id="8905305at2"/>